<sequence length="417" mass="47868">MAQPEAREGDDDSEHEHDPGYYARERDFRSWFTPHNPFTMNLPPEMIGLASHSNVRPPTSRDASAQKVQVQTTRQELPKPEETMPERATGNRAADSQGEEPTGSKRKNREENNTRTEQPKKMPKARDNTSRSQPITILPHMFVPNASTSKWHYPDVNPAMRKRPHKKNHDSLERATICFNNDLNNIAFSEFEKVSVMTLLYQTHTESQKKGDFSSYPACRAMHTTGTMNPTTVDVIAALCLYNLNPLKGWHACSNWGRLLRHLLIHDSAKPEHDNKLDALLTGCGRQRLKPRVAVATPSQAQGKEKPANTFPANNATPIQGENREFHEFMQKVTTDTTMDNRARMIFLQEEMKLRGWQEEAEYAAKMTDEKISRYDRETIRRKVIRHLDAKLRGQSGDLLPKHYTIKCNNCEQHRTF</sequence>
<comment type="caution">
    <text evidence="2">The sequence shown here is derived from an EMBL/GenBank/DDBJ whole genome shotgun (WGS) entry which is preliminary data.</text>
</comment>
<protein>
    <submittedName>
        <fullName evidence="2">Uncharacterized protein</fullName>
    </submittedName>
</protein>
<evidence type="ECO:0000256" key="1">
    <source>
        <dbReference type="SAM" id="MobiDB-lite"/>
    </source>
</evidence>
<accession>A0AAI9U9U7</accession>
<feature type="compositionally biased region" description="Basic and acidic residues" evidence="1">
    <location>
        <begin position="108"/>
        <end position="129"/>
    </location>
</feature>
<dbReference type="AlphaFoldDB" id="A0AAI9U9U7"/>
<feature type="region of interest" description="Disordered" evidence="1">
    <location>
        <begin position="1"/>
        <end position="131"/>
    </location>
</feature>
<proteinExistence type="predicted"/>
<organism evidence="2 3">
    <name type="scientific">Colletotrichum melonis</name>
    <dbReference type="NCBI Taxonomy" id="1209925"/>
    <lineage>
        <taxon>Eukaryota</taxon>
        <taxon>Fungi</taxon>
        <taxon>Dikarya</taxon>
        <taxon>Ascomycota</taxon>
        <taxon>Pezizomycotina</taxon>
        <taxon>Sordariomycetes</taxon>
        <taxon>Hypocreomycetidae</taxon>
        <taxon>Glomerellales</taxon>
        <taxon>Glomerellaceae</taxon>
        <taxon>Colletotrichum</taxon>
        <taxon>Colletotrichum acutatum species complex</taxon>
    </lineage>
</organism>
<dbReference type="Proteomes" id="UP001239795">
    <property type="component" value="Unassembled WGS sequence"/>
</dbReference>
<keyword evidence="3" id="KW-1185">Reference proteome</keyword>
<evidence type="ECO:0000313" key="2">
    <source>
        <dbReference type="EMBL" id="KAK1454408.1"/>
    </source>
</evidence>
<evidence type="ECO:0000313" key="3">
    <source>
        <dbReference type="Proteomes" id="UP001239795"/>
    </source>
</evidence>
<reference evidence="2 3" key="1">
    <citation type="submission" date="2016-10" db="EMBL/GenBank/DDBJ databases">
        <title>The genome sequence of Colletotrichum fioriniae PJ7.</title>
        <authorList>
            <person name="Baroncelli R."/>
        </authorList>
    </citation>
    <scope>NUCLEOTIDE SEQUENCE [LARGE SCALE GENOMIC DNA]</scope>
    <source>
        <strain evidence="2">Col 31</strain>
    </source>
</reference>
<feature type="compositionally biased region" description="Basic and acidic residues" evidence="1">
    <location>
        <begin position="76"/>
        <end position="85"/>
    </location>
</feature>
<name>A0AAI9U9U7_9PEZI</name>
<feature type="compositionally biased region" description="Basic and acidic residues" evidence="1">
    <location>
        <begin position="14"/>
        <end position="29"/>
    </location>
</feature>
<dbReference type="EMBL" id="MLGG01000034">
    <property type="protein sequence ID" value="KAK1454408.1"/>
    <property type="molecule type" value="Genomic_DNA"/>
</dbReference>
<feature type="compositionally biased region" description="Polar residues" evidence="1">
    <location>
        <begin position="51"/>
        <end position="75"/>
    </location>
</feature>
<gene>
    <name evidence="2" type="ORF">CMEL01_16729</name>
</gene>